<dbReference type="GO" id="GO:0098632">
    <property type="term" value="F:cell-cell adhesion mediator activity"/>
    <property type="evidence" value="ECO:0007669"/>
    <property type="project" value="TreeGrafter"/>
</dbReference>
<keyword evidence="12" id="KW-0325">Glycoprotein</keyword>
<feature type="domain" description="Ig-like" evidence="20">
    <location>
        <begin position="430"/>
        <end position="511"/>
    </location>
</feature>
<dbReference type="InterPro" id="IPR007110">
    <property type="entry name" value="Ig-like_dom"/>
</dbReference>
<evidence type="ECO:0000256" key="15">
    <source>
        <dbReference type="ARBA" id="ARBA00060042"/>
    </source>
</evidence>
<organism evidence="22 23">
    <name type="scientific">Ameiurus melas</name>
    <name type="common">Black bullhead</name>
    <name type="synonym">Silurus melas</name>
    <dbReference type="NCBI Taxonomy" id="219545"/>
    <lineage>
        <taxon>Eukaryota</taxon>
        <taxon>Metazoa</taxon>
        <taxon>Chordata</taxon>
        <taxon>Craniata</taxon>
        <taxon>Vertebrata</taxon>
        <taxon>Euteleostomi</taxon>
        <taxon>Actinopterygii</taxon>
        <taxon>Neopterygii</taxon>
        <taxon>Teleostei</taxon>
        <taxon>Ostariophysi</taxon>
        <taxon>Siluriformes</taxon>
        <taxon>Ictaluridae</taxon>
        <taxon>Ameiurus</taxon>
    </lineage>
</organism>
<keyword evidence="5 18" id="KW-0812">Transmembrane</keyword>
<dbReference type="InterPro" id="IPR013098">
    <property type="entry name" value="Ig_I-set"/>
</dbReference>
<keyword evidence="4" id="KW-1003">Cell membrane</keyword>
<dbReference type="GO" id="GO:0005886">
    <property type="term" value="C:plasma membrane"/>
    <property type="evidence" value="ECO:0007669"/>
    <property type="project" value="UniProtKB-SubCell"/>
</dbReference>
<dbReference type="FunFam" id="2.60.40.10:FF:000367">
    <property type="entry name" value="Neural cell adhesion molecule L1-like protein"/>
    <property type="match status" value="1"/>
</dbReference>
<feature type="region of interest" description="Disordered" evidence="17">
    <location>
        <begin position="701"/>
        <end position="728"/>
    </location>
</feature>
<feature type="domain" description="Fibronectin type-III" evidence="21">
    <location>
        <begin position="618"/>
        <end position="714"/>
    </location>
</feature>
<evidence type="ECO:0000313" key="22">
    <source>
        <dbReference type="EMBL" id="KAF4077897.1"/>
    </source>
</evidence>
<dbReference type="PANTHER" id="PTHR10075:SF77">
    <property type="entry name" value="NEURONAL-GLIAL CELL ADHESION MOLECULE"/>
    <property type="match status" value="1"/>
</dbReference>
<dbReference type="Pfam" id="PF13882">
    <property type="entry name" value="Bravo_FIGEY"/>
    <property type="match status" value="1"/>
</dbReference>
<evidence type="ECO:0000256" key="1">
    <source>
        <dbReference type="ARBA" id="ARBA00004251"/>
    </source>
</evidence>
<dbReference type="SUPFAM" id="SSF48726">
    <property type="entry name" value="Immunoglobulin"/>
    <property type="match status" value="6"/>
</dbReference>
<evidence type="ECO:0000256" key="5">
    <source>
        <dbReference type="ARBA" id="ARBA00022692"/>
    </source>
</evidence>
<feature type="domain" description="Ig-like" evidence="20">
    <location>
        <begin position="520"/>
        <end position="606"/>
    </location>
</feature>
<dbReference type="Gene3D" id="2.60.40.10">
    <property type="entry name" value="Immunoglobulins"/>
    <property type="match status" value="11"/>
</dbReference>
<comment type="subcellular location">
    <subcellularLocation>
        <location evidence="1">Cell membrane</location>
        <topology evidence="1">Single-pass type I membrane protein</topology>
    </subcellularLocation>
    <subcellularLocation>
        <location evidence="2">Cell projection</location>
        <location evidence="2">Growth cone</location>
    </subcellularLocation>
</comment>
<feature type="transmembrane region" description="Helical" evidence="18">
    <location>
        <begin position="1139"/>
        <end position="1160"/>
    </location>
</feature>
<gene>
    <name evidence="22" type="ORF">AMELA_G00193340</name>
</gene>
<reference evidence="22 23" key="1">
    <citation type="submission" date="2020-02" db="EMBL/GenBank/DDBJ databases">
        <title>A chromosome-scale genome assembly of the black bullhead catfish (Ameiurus melas).</title>
        <authorList>
            <person name="Wen M."/>
            <person name="Zham M."/>
            <person name="Cabau C."/>
            <person name="Klopp C."/>
            <person name="Donnadieu C."/>
            <person name="Roques C."/>
            <person name="Bouchez O."/>
            <person name="Lampietro C."/>
            <person name="Jouanno E."/>
            <person name="Herpin A."/>
            <person name="Louis A."/>
            <person name="Berthelot C."/>
            <person name="Parey E."/>
            <person name="Roest-Crollius H."/>
            <person name="Braasch I."/>
            <person name="Postlethwait J."/>
            <person name="Robinson-Rechavi M."/>
            <person name="Echchiki A."/>
            <person name="Begum T."/>
            <person name="Montfort J."/>
            <person name="Schartl M."/>
            <person name="Bobe J."/>
            <person name="Guiguen Y."/>
        </authorList>
    </citation>
    <scope>NUCLEOTIDE SEQUENCE [LARGE SCALE GENOMIC DNA]</scope>
    <source>
        <strain evidence="22">M_S1</strain>
        <tissue evidence="22">Blood</tissue>
    </source>
</reference>
<evidence type="ECO:0000256" key="16">
    <source>
        <dbReference type="ARBA" id="ARBA00074488"/>
    </source>
</evidence>
<keyword evidence="14" id="KW-0393">Immunoglobulin domain</keyword>
<dbReference type="Proteomes" id="UP000593565">
    <property type="component" value="Unassembled WGS sequence"/>
</dbReference>
<feature type="region of interest" description="Disordered" evidence="17">
    <location>
        <begin position="1242"/>
        <end position="1291"/>
    </location>
</feature>
<dbReference type="PROSITE" id="PS50853">
    <property type="entry name" value="FN3"/>
    <property type="match status" value="5"/>
</dbReference>
<keyword evidence="11" id="KW-1015">Disulfide bond</keyword>
<sequence length="1291" mass="143936">MSRKQCHSSATRGKCRASQLLFLLLWFGKTFGSIHIPSGYNISDLKEPPLITLQSQSYTAFYTDDVVLKCEASGKPKPTFRWVKDGRLIKEERNGSGNYTADPNEELKLHQGTYRCYASNELGTAESGLIELITEPIPVSVKDKRVVKRVTVIEGESVELQCNIPNSTVKANIHWMDKKLMHIRQSERVTIGLNGNLYFANALISNTRDDYTCYTQYIEARTILSTDPVFLHVIPSNEVVNRHPGLHQPKGAHTNYFALRGQTLILECIPYGLPTPSIKWERKGASFSSTKATEERFGRWLEFTSISESDDGEYTCTASNIIGQAKHSYTVTVEAAPYWTKQPKSALYSPSETVRLDCHAEGIPTPHIAWKINGVPISETSPDTRRTVKGGTLILIDVQLSDTAVYQCEASNKHGTAILNTYIHVVELPPQILTDDRRVYKLMEGSMASLHCSSFGSPRPQISWESEEFGSVLSNPRMSQMTNGTLHITNVSYDDEGTYLCSIKNTNVSITALLVVLNRTRIVSPLHDLRVKRGHLLVWPCRYEVDDRFPKPLIQWRKKGKKITTLSPDDKYTVFENGSLWITDITIEDAGPYSCEVITSLDSDMTTGSLIVIDKPERPHSLKLDEKASRSVTLSWSPGSNNNSPLFEFVIQMLEELPSEAASWKELKRVPAEIHHLEISLLPFCTYHFKVAAVNEIGPSDFSKPSESYTTPPAAPDMSPGNVRSESTDPETMTITWEELEPRHFNGKDFGYKVSWREAVGSEKPWQSATVSHPPFIVNNTDTFVPFEIKVQAVNSIGEGPSPEAAIGYSGEDIPVEAPDEIDVTLVNATAASVKWNPISRESVRGHLLGYVIHLSRLGSRGDSGKKKRALATVKEMMRDTEHVMERKEERKVIVVEGKEEATVSGLDFYSDYELSIAAFNIKGEGPLSRPIHFKTAEGAPGQASHLRFESPSETELRFFWKKPHKTNGILKGYKITHQEFVENRPSGIQTISIEDPTATQYTVDKLDSKNYIIFSLRAYTAAGEGEPIQVNATTLLDGVPPTSVNATVGETSVNLSWVPGERHRNTGFTVHYLRSGDQWEESEQVNLTQAFYQLQGLKAGTKYRLEIRHNNLTYWTFDMKTTGPEVTGVKNGFATQGWFIGLISAVVLLLLLLLILCFVKKSKGGKYSVKDKEEGQIDSDAKPMKDDAFGEYRSLESSDNDEKRSFSQRSLCPNLKRASDDSLVEYGDSVDIQFNEDGSFIGQYSGRRDTQPYPHGEHESSGIPSPTNPSMELPPSGNLSTSITGVFGGN</sequence>
<dbReference type="GO" id="GO:0007411">
    <property type="term" value="P:axon guidance"/>
    <property type="evidence" value="ECO:0007669"/>
    <property type="project" value="TreeGrafter"/>
</dbReference>
<feature type="domain" description="Fibronectin type-III" evidence="21">
    <location>
        <begin position="1041"/>
        <end position="1133"/>
    </location>
</feature>
<dbReference type="FunFam" id="2.60.40.10:FF:000078">
    <property type="entry name" value="Neuronal cell adhesion molecule"/>
    <property type="match status" value="1"/>
</dbReference>
<dbReference type="GO" id="GO:0007156">
    <property type="term" value="P:homophilic cell adhesion via plasma membrane adhesion molecules"/>
    <property type="evidence" value="ECO:0007669"/>
    <property type="project" value="TreeGrafter"/>
</dbReference>
<evidence type="ECO:0000256" key="9">
    <source>
        <dbReference type="ARBA" id="ARBA00022989"/>
    </source>
</evidence>
<comment type="function">
    <text evidence="15">Neural cell adhesion molecule involved in the dynamics of cell adhesion and in the generation of transmembrane signals at tyrosine kinase receptors. During brain development, critical in multiple processes, including neuronal migration, axonal growth and fasciculation, and synaptogenesis. In the mature brain, plays a role in the dynamics of neuronal structure and function, including synaptic plasticity.</text>
</comment>
<dbReference type="EMBL" id="JAAGNN010000017">
    <property type="protein sequence ID" value="KAF4077897.1"/>
    <property type="molecule type" value="Genomic_DNA"/>
</dbReference>
<evidence type="ECO:0000256" key="10">
    <source>
        <dbReference type="ARBA" id="ARBA00023136"/>
    </source>
</evidence>
<feature type="domain" description="Ig-like" evidence="20">
    <location>
        <begin position="244"/>
        <end position="332"/>
    </location>
</feature>
<proteinExistence type="inferred from homology"/>
<keyword evidence="6 19" id="KW-0732">Signal</keyword>
<dbReference type="InterPro" id="IPR013783">
    <property type="entry name" value="Ig-like_fold"/>
</dbReference>
<accession>A0A7J6A7G4</accession>
<evidence type="ECO:0000256" key="14">
    <source>
        <dbReference type="ARBA" id="ARBA00023319"/>
    </source>
</evidence>
<dbReference type="GO" id="GO:0070593">
    <property type="term" value="P:dendrite self-avoidance"/>
    <property type="evidence" value="ECO:0007669"/>
    <property type="project" value="TreeGrafter"/>
</dbReference>
<evidence type="ECO:0000256" key="3">
    <source>
        <dbReference type="ARBA" id="ARBA00008588"/>
    </source>
</evidence>
<feature type="domain" description="Fibronectin type-III" evidence="21">
    <location>
        <begin position="719"/>
        <end position="813"/>
    </location>
</feature>
<evidence type="ECO:0000256" key="11">
    <source>
        <dbReference type="ARBA" id="ARBA00023157"/>
    </source>
</evidence>
<feature type="signal peptide" evidence="19">
    <location>
        <begin position="1"/>
        <end position="32"/>
    </location>
</feature>
<dbReference type="SMART" id="SM00060">
    <property type="entry name" value="FN3"/>
    <property type="match status" value="5"/>
</dbReference>
<dbReference type="InterPro" id="IPR003599">
    <property type="entry name" value="Ig_sub"/>
</dbReference>
<feature type="compositionally biased region" description="Basic and acidic residues" evidence="17">
    <location>
        <begin position="1247"/>
        <end position="1261"/>
    </location>
</feature>
<comment type="similarity">
    <text evidence="3">Belongs to the immunoglobulin superfamily. L1/neurofascin/NgCAM family.</text>
</comment>
<keyword evidence="10 18" id="KW-0472">Membrane</keyword>
<dbReference type="Pfam" id="PF07679">
    <property type="entry name" value="I-set"/>
    <property type="match status" value="2"/>
</dbReference>
<dbReference type="CDD" id="cd00063">
    <property type="entry name" value="FN3"/>
    <property type="match status" value="5"/>
</dbReference>
<feature type="domain" description="Fibronectin type-III" evidence="21">
    <location>
        <begin position="943"/>
        <end position="1039"/>
    </location>
</feature>
<dbReference type="InterPro" id="IPR003961">
    <property type="entry name" value="FN3_dom"/>
</dbReference>
<feature type="domain" description="Ig-like" evidence="20">
    <location>
        <begin position="337"/>
        <end position="424"/>
    </location>
</feature>
<keyword evidence="23" id="KW-1185">Reference proteome</keyword>
<feature type="domain" description="Ig-like" evidence="20">
    <location>
        <begin position="48"/>
        <end position="134"/>
    </location>
</feature>
<dbReference type="GO" id="GO:0030426">
    <property type="term" value="C:growth cone"/>
    <property type="evidence" value="ECO:0007669"/>
    <property type="project" value="UniProtKB-SubCell"/>
</dbReference>
<evidence type="ECO:0000259" key="21">
    <source>
        <dbReference type="PROSITE" id="PS50853"/>
    </source>
</evidence>
<keyword evidence="9 18" id="KW-1133">Transmembrane helix</keyword>
<dbReference type="PROSITE" id="PS50835">
    <property type="entry name" value="IG_LIKE"/>
    <property type="match status" value="6"/>
</dbReference>
<name>A0A7J6A7G4_AMEME</name>
<dbReference type="Pfam" id="PF00041">
    <property type="entry name" value="fn3"/>
    <property type="match status" value="5"/>
</dbReference>
<dbReference type="SUPFAM" id="SSF49265">
    <property type="entry name" value="Fibronectin type III"/>
    <property type="match status" value="3"/>
</dbReference>
<dbReference type="SMART" id="SM00408">
    <property type="entry name" value="IGc2"/>
    <property type="match status" value="5"/>
</dbReference>
<evidence type="ECO:0000256" key="17">
    <source>
        <dbReference type="SAM" id="MobiDB-lite"/>
    </source>
</evidence>
<evidence type="ECO:0000256" key="8">
    <source>
        <dbReference type="ARBA" id="ARBA00022889"/>
    </source>
</evidence>
<feature type="domain" description="Ig-like" evidence="20">
    <location>
        <begin position="138"/>
        <end position="225"/>
    </location>
</feature>
<dbReference type="FunFam" id="2.60.40.10:FF:000347">
    <property type="entry name" value="Neuronal cell adhesion molecule"/>
    <property type="match status" value="1"/>
</dbReference>
<feature type="chain" id="PRO_5029911463" description="Neural cell adhesion molecule L1" evidence="19">
    <location>
        <begin position="33"/>
        <end position="1291"/>
    </location>
</feature>
<dbReference type="InterPro" id="IPR003598">
    <property type="entry name" value="Ig_sub2"/>
</dbReference>
<keyword evidence="7" id="KW-0677">Repeat</keyword>
<evidence type="ECO:0000256" key="13">
    <source>
        <dbReference type="ARBA" id="ARBA00023273"/>
    </source>
</evidence>
<dbReference type="InterPro" id="IPR036179">
    <property type="entry name" value="Ig-like_dom_sf"/>
</dbReference>
<keyword evidence="13" id="KW-0966">Cell projection</keyword>
<evidence type="ECO:0000256" key="19">
    <source>
        <dbReference type="SAM" id="SignalP"/>
    </source>
</evidence>
<evidence type="ECO:0000256" key="18">
    <source>
        <dbReference type="SAM" id="Phobius"/>
    </source>
</evidence>
<evidence type="ECO:0000256" key="6">
    <source>
        <dbReference type="ARBA" id="ARBA00022729"/>
    </source>
</evidence>
<evidence type="ECO:0000313" key="23">
    <source>
        <dbReference type="Proteomes" id="UP000593565"/>
    </source>
</evidence>
<evidence type="ECO:0000259" key="20">
    <source>
        <dbReference type="PROSITE" id="PS50835"/>
    </source>
</evidence>
<dbReference type="CDD" id="cd00096">
    <property type="entry name" value="Ig"/>
    <property type="match status" value="1"/>
</dbReference>
<dbReference type="InterPro" id="IPR026966">
    <property type="entry name" value="Neurofascin/L1/NrCAM_C"/>
</dbReference>
<feature type="domain" description="Fibronectin type-III" evidence="21">
    <location>
        <begin position="818"/>
        <end position="939"/>
    </location>
</feature>
<keyword evidence="8" id="KW-0130">Cell adhesion</keyword>
<protein>
    <recommendedName>
        <fullName evidence="16">Neural cell adhesion molecule L1</fullName>
    </recommendedName>
</protein>
<dbReference type="FunFam" id="2.60.40.10:FF:000005">
    <property type="entry name" value="Neuronal cell adhesion molecule"/>
    <property type="match status" value="1"/>
</dbReference>
<evidence type="ECO:0000256" key="4">
    <source>
        <dbReference type="ARBA" id="ARBA00022475"/>
    </source>
</evidence>
<evidence type="ECO:0000256" key="12">
    <source>
        <dbReference type="ARBA" id="ARBA00023180"/>
    </source>
</evidence>
<dbReference type="SMART" id="SM00409">
    <property type="entry name" value="IG"/>
    <property type="match status" value="6"/>
</dbReference>
<dbReference type="PANTHER" id="PTHR10075">
    <property type="entry name" value="BASIGIN RELATED"/>
    <property type="match status" value="1"/>
</dbReference>
<dbReference type="FunFam" id="2.60.40.10:FF:000057">
    <property type="entry name" value="neural cell adhesion molecule L1"/>
    <property type="match status" value="1"/>
</dbReference>
<dbReference type="Pfam" id="PF13927">
    <property type="entry name" value="Ig_3"/>
    <property type="match status" value="3"/>
</dbReference>
<evidence type="ECO:0000256" key="7">
    <source>
        <dbReference type="ARBA" id="ARBA00022737"/>
    </source>
</evidence>
<dbReference type="FunFam" id="2.60.40.10:FF:000028">
    <property type="entry name" value="Neuronal cell adhesion molecule"/>
    <property type="match status" value="1"/>
</dbReference>
<dbReference type="InterPro" id="IPR036116">
    <property type="entry name" value="FN3_sf"/>
</dbReference>
<evidence type="ECO:0000256" key="2">
    <source>
        <dbReference type="ARBA" id="ARBA00004624"/>
    </source>
</evidence>
<comment type="caution">
    <text evidence="22">The sequence shown here is derived from an EMBL/GenBank/DDBJ whole genome shotgun (WGS) entry which is preliminary data.</text>
</comment>